<dbReference type="Proteomes" id="UP001328107">
    <property type="component" value="Unassembled WGS sequence"/>
</dbReference>
<gene>
    <name evidence="1" type="ORF">PMAYCL1PPCAC_01937</name>
</gene>
<organism evidence="1 2">
    <name type="scientific">Pristionchus mayeri</name>
    <dbReference type="NCBI Taxonomy" id="1317129"/>
    <lineage>
        <taxon>Eukaryota</taxon>
        <taxon>Metazoa</taxon>
        <taxon>Ecdysozoa</taxon>
        <taxon>Nematoda</taxon>
        <taxon>Chromadorea</taxon>
        <taxon>Rhabditida</taxon>
        <taxon>Rhabditina</taxon>
        <taxon>Diplogasteromorpha</taxon>
        <taxon>Diplogasteroidea</taxon>
        <taxon>Neodiplogasteridae</taxon>
        <taxon>Pristionchus</taxon>
    </lineage>
</organism>
<evidence type="ECO:0000313" key="2">
    <source>
        <dbReference type="Proteomes" id="UP001328107"/>
    </source>
</evidence>
<reference evidence="2" key="1">
    <citation type="submission" date="2022-10" db="EMBL/GenBank/DDBJ databases">
        <title>Genome assembly of Pristionchus species.</title>
        <authorList>
            <person name="Yoshida K."/>
            <person name="Sommer R.J."/>
        </authorList>
    </citation>
    <scope>NUCLEOTIDE SEQUENCE [LARGE SCALE GENOMIC DNA]</scope>
    <source>
        <strain evidence="2">RS5460</strain>
    </source>
</reference>
<sequence length="157" mass="17290">TPRSPLQRSSSPAVLQSAARIRPRLPLSAAVPSSGRILPSPTTTSDLPTGSAEATIWWRSGNLRCSSGRSLLRVLLGELLRRLLLLLQLDYSNPRSCQDPPVSYLSITRISSHMFCAQSPALVMFPCFYSLLSLNDRIANCYAPKDLDVKKYSSELL</sequence>
<evidence type="ECO:0000313" key="1">
    <source>
        <dbReference type="EMBL" id="GMR31742.1"/>
    </source>
</evidence>
<protein>
    <submittedName>
        <fullName evidence="1">Uncharacterized protein</fullName>
    </submittedName>
</protein>
<dbReference type="AlphaFoldDB" id="A0AAN5C6H7"/>
<feature type="non-terminal residue" evidence="1">
    <location>
        <position position="1"/>
    </location>
</feature>
<dbReference type="EMBL" id="BTRK01000001">
    <property type="protein sequence ID" value="GMR31742.1"/>
    <property type="molecule type" value="Genomic_DNA"/>
</dbReference>
<name>A0AAN5C6H7_9BILA</name>
<comment type="caution">
    <text evidence="1">The sequence shown here is derived from an EMBL/GenBank/DDBJ whole genome shotgun (WGS) entry which is preliminary data.</text>
</comment>
<accession>A0AAN5C6H7</accession>
<keyword evidence="2" id="KW-1185">Reference proteome</keyword>
<proteinExistence type="predicted"/>